<dbReference type="SUPFAM" id="SSF56219">
    <property type="entry name" value="DNase I-like"/>
    <property type="match status" value="1"/>
</dbReference>
<dbReference type="STRING" id="2015173.A0A026W804"/>
<evidence type="ECO:0008006" key="3">
    <source>
        <dbReference type="Google" id="ProtNLM"/>
    </source>
</evidence>
<name>A0A026W804_OOCBI</name>
<keyword evidence="2" id="KW-1185">Reference proteome</keyword>
<evidence type="ECO:0000313" key="2">
    <source>
        <dbReference type="Proteomes" id="UP000053097"/>
    </source>
</evidence>
<reference evidence="1 2" key="1">
    <citation type="journal article" date="2014" name="Curr. Biol.">
        <title>The genome of the clonal raider ant Cerapachys biroi.</title>
        <authorList>
            <person name="Oxley P.R."/>
            <person name="Ji L."/>
            <person name="Fetter-Pruneda I."/>
            <person name="McKenzie S.K."/>
            <person name="Li C."/>
            <person name="Hu H."/>
            <person name="Zhang G."/>
            <person name="Kronauer D.J."/>
        </authorList>
    </citation>
    <scope>NUCLEOTIDE SEQUENCE [LARGE SCALE GENOMIC DNA]</scope>
</reference>
<dbReference type="Proteomes" id="UP000053097">
    <property type="component" value="Unassembled WGS sequence"/>
</dbReference>
<dbReference type="Gene3D" id="3.60.10.10">
    <property type="entry name" value="Endonuclease/exonuclease/phosphatase"/>
    <property type="match status" value="1"/>
</dbReference>
<dbReference type="AlphaFoldDB" id="A0A026W804"/>
<proteinExistence type="predicted"/>
<organism evidence="1 2">
    <name type="scientific">Ooceraea biroi</name>
    <name type="common">Clonal raider ant</name>
    <name type="synonym">Cerapachys biroi</name>
    <dbReference type="NCBI Taxonomy" id="2015173"/>
    <lineage>
        <taxon>Eukaryota</taxon>
        <taxon>Metazoa</taxon>
        <taxon>Ecdysozoa</taxon>
        <taxon>Arthropoda</taxon>
        <taxon>Hexapoda</taxon>
        <taxon>Insecta</taxon>
        <taxon>Pterygota</taxon>
        <taxon>Neoptera</taxon>
        <taxon>Endopterygota</taxon>
        <taxon>Hymenoptera</taxon>
        <taxon>Apocrita</taxon>
        <taxon>Aculeata</taxon>
        <taxon>Formicoidea</taxon>
        <taxon>Formicidae</taxon>
        <taxon>Dorylinae</taxon>
        <taxon>Ooceraea</taxon>
    </lineage>
</organism>
<protein>
    <recommendedName>
        <fullName evidence="3">Endonuclease/exonuclease/phosphatase domain-containing protein</fullName>
    </recommendedName>
</protein>
<sequence length="104" mass="12134">MIGNEERNFINLIDEMGRYILNGSMHGDKEGEFTYIGLRGNRVIDYVIVNEIGMELVKKFVVEDRVDSDHMQLVVTIEVRDKKTKTGRDDEEQRFAGIKRTKRI</sequence>
<accession>A0A026W804</accession>
<gene>
    <name evidence="1" type="ORF">X777_10436</name>
</gene>
<dbReference type="InterPro" id="IPR036691">
    <property type="entry name" value="Endo/exonu/phosph_ase_sf"/>
</dbReference>
<dbReference type="EMBL" id="KK107416">
    <property type="protein sequence ID" value="EZA51144.1"/>
    <property type="molecule type" value="Genomic_DNA"/>
</dbReference>
<evidence type="ECO:0000313" key="1">
    <source>
        <dbReference type="EMBL" id="EZA51144.1"/>
    </source>
</evidence>